<dbReference type="InterPro" id="IPR023562">
    <property type="entry name" value="ClpP/TepA"/>
</dbReference>
<evidence type="ECO:0000313" key="3">
    <source>
        <dbReference type="EMBL" id="KAF8819294.1"/>
    </source>
</evidence>
<organism evidence="3 4">
    <name type="scientific">Cardiosporidium cionae</name>
    <dbReference type="NCBI Taxonomy" id="476202"/>
    <lineage>
        <taxon>Eukaryota</taxon>
        <taxon>Sar</taxon>
        <taxon>Alveolata</taxon>
        <taxon>Apicomplexa</taxon>
        <taxon>Aconoidasida</taxon>
        <taxon>Nephromycida</taxon>
        <taxon>Cardiosporidium</taxon>
    </lineage>
</organism>
<dbReference type="Proteomes" id="UP000823046">
    <property type="component" value="Unassembled WGS sequence"/>
</dbReference>
<keyword evidence="4" id="KW-1185">Reference proteome</keyword>
<evidence type="ECO:0000313" key="4">
    <source>
        <dbReference type="Proteomes" id="UP000823046"/>
    </source>
</evidence>
<evidence type="ECO:0000256" key="2">
    <source>
        <dbReference type="RuleBase" id="RU003567"/>
    </source>
</evidence>
<protein>
    <recommendedName>
        <fullName evidence="2">ATP-dependent Clp protease proteolytic subunit</fullName>
    </recommendedName>
</protein>
<accession>A0ABQ7J5P8</accession>
<dbReference type="SUPFAM" id="SSF52096">
    <property type="entry name" value="ClpP/crotonase"/>
    <property type="match status" value="1"/>
</dbReference>
<sequence>MFWGTHSSFSWSVSHEKHGYFRHSIIKKWLSSQLNFHVQFVAGDTSKSMLMFLDESVDMLHDENLVYSISLSPNRPANIKERIATFLPTAYSSVPSRDGLHGINNFSSRRCITSTGSRTHCNPVLHSVRSRRNLARTSHHVYSSLLSNRMTYQPYFEGVFLPPPPDLPSLLLSERIIYVGTILAPRVTELIISELLYLEYESAIKPITMYINSPGTENYNGESAAYETEALAVADVMNYVKPKIRTICIGHAYGTAALLLANGEPSNRFALPNASILLKQPVGPMMTGQASDIAVSTKEKLLLRNSIIEILAENTGKSFETLLQDMQRNKYLTPLEAKEYGIIDKILTKPKDGVLNQNSFGVFNHFSSASAVRHSRDMDPPCNTNPSAVQSC</sequence>
<dbReference type="PRINTS" id="PR00127">
    <property type="entry name" value="CLPPROTEASEP"/>
</dbReference>
<dbReference type="Pfam" id="PF00574">
    <property type="entry name" value="CLP_protease"/>
    <property type="match status" value="1"/>
</dbReference>
<dbReference type="PANTHER" id="PTHR10381:SF6">
    <property type="entry name" value="ATP-DEPENDENT CLP PROTEASE PROTEOLYTIC SUBUNIT-RELATED PROTEIN 3, CHLOROPLASTIC"/>
    <property type="match status" value="1"/>
</dbReference>
<dbReference type="PANTHER" id="PTHR10381">
    <property type="entry name" value="ATP-DEPENDENT CLP PROTEASE PROTEOLYTIC SUBUNIT"/>
    <property type="match status" value="1"/>
</dbReference>
<dbReference type="InterPro" id="IPR029045">
    <property type="entry name" value="ClpP/crotonase-like_dom_sf"/>
</dbReference>
<dbReference type="Gene3D" id="3.90.226.10">
    <property type="entry name" value="2-enoyl-CoA Hydratase, Chain A, domain 1"/>
    <property type="match status" value="1"/>
</dbReference>
<comment type="similarity">
    <text evidence="1 2">Belongs to the peptidase S14 family.</text>
</comment>
<name>A0ABQ7J5P8_9APIC</name>
<evidence type="ECO:0000256" key="1">
    <source>
        <dbReference type="ARBA" id="ARBA00007039"/>
    </source>
</evidence>
<proteinExistence type="inferred from homology"/>
<reference evidence="3 4" key="1">
    <citation type="journal article" date="2020" name="bioRxiv">
        <title>Metabolic contributions of an alphaproteobacterial endosymbiont in the apicomplexan Cardiosporidium cionae.</title>
        <authorList>
            <person name="Hunter E.S."/>
            <person name="Paight C.J."/>
            <person name="Lane C.E."/>
        </authorList>
    </citation>
    <scope>NUCLEOTIDE SEQUENCE [LARGE SCALE GENOMIC DNA]</scope>
    <source>
        <strain evidence="3">ESH_2018</strain>
    </source>
</reference>
<dbReference type="EMBL" id="JADAQX010000836">
    <property type="protein sequence ID" value="KAF8819294.1"/>
    <property type="molecule type" value="Genomic_DNA"/>
</dbReference>
<gene>
    <name evidence="3" type="ORF">IE077_001223</name>
</gene>
<dbReference type="CDD" id="cd07017">
    <property type="entry name" value="S14_ClpP_2"/>
    <property type="match status" value="1"/>
</dbReference>
<dbReference type="InterPro" id="IPR001907">
    <property type="entry name" value="ClpP"/>
</dbReference>
<comment type="caution">
    <text evidence="3">The sequence shown here is derived from an EMBL/GenBank/DDBJ whole genome shotgun (WGS) entry which is preliminary data.</text>
</comment>